<dbReference type="PANTHER" id="PTHR32440">
    <property type="entry name" value="PHOSPHATASE DCR2-RELATED-RELATED"/>
    <property type="match status" value="1"/>
</dbReference>
<feature type="transmembrane region" description="Helical" evidence="2">
    <location>
        <begin position="9"/>
        <end position="27"/>
    </location>
</feature>
<dbReference type="OrthoDB" id="783096at2759"/>
<evidence type="ECO:0000313" key="5">
    <source>
        <dbReference type="Proteomes" id="UP000007797"/>
    </source>
</evidence>
<organism evidence="4 5">
    <name type="scientific">Cavenderia fasciculata</name>
    <name type="common">Slime mold</name>
    <name type="synonym">Dictyostelium fasciculatum</name>
    <dbReference type="NCBI Taxonomy" id="261658"/>
    <lineage>
        <taxon>Eukaryota</taxon>
        <taxon>Amoebozoa</taxon>
        <taxon>Evosea</taxon>
        <taxon>Eumycetozoa</taxon>
        <taxon>Dictyostelia</taxon>
        <taxon>Acytosteliales</taxon>
        <taxon>Cavenderiaceae</taxon>
        <taxon>Cavenderia</taxon>
    </lineage>
</organism>
<feature type="domain" description="Calcineurin-like phosphoesterase" evidence="3">
    <location>
        <begin position="73"/>
        <end position="309"/>
    </location>
</feature>
<proteinExistence type="predicted"/>
<dbReference type="AlphaFoldDB" id="F4Q197"/>
<dbReference type="EMBL" id="GL883018">
    <property type="protein sequence ID" value="EGG18598.1"/>
    <property type="molecule type" value="Genomic_DNA"/>
</dbReference>
<dbReference type="SUPFAM" id="SSF56300">
    <property type="entry name" value="Metallo-dependent phosphatases"/>
    <property type="match status" value="1"/>
</dbReference>
<gene>
    <name evidence="4" type="ORF">DFA_04092</name>
</gene>
<feature type="compositionally biased region" description="Basic and acidic residues" evidence="1">
    <location>
        <begin position="426"/>
        <end position="435"/>
    </location>
</feature>
<reference evidence="5" key="1">
    <citation type="journal article" date="2011" name="Genome Res.">
        <title>Phylogeny-wide analysis of social amoeba genomes highlights ancient origins for complex intercellular communication.</title>
        <authorList>
            <person name="Heidel A.J."/>
            <person name="Lawal H.M."/>
            <person name="Felder M."/>
            <person name="Schilde C."/>
            <person name="Helps N.R."/>
            <person name="Tunggal B."/>
            <person name="Rivero F."/>
            <person name="John U."/>
            <person name="Schleicher M."/>
            <person name="Eichinger L."/>
            <person name="Platzer M."/>
            <person name="Noegel A.A."/>
            <person name="Schaap P."/>
            <person name="Gloeckner G."/>
        </authorList>
    </citation>
    <scope>NUCLEOTIDE SEQUENCE [LARGE SCALE GENOMIC DNA]</scope>
    <source>
        <strain evidence="5">SH3</strain>
    </source>
</reference>
<accession>F4Q197</accession>
<keyword evidence="5" id="KW-1185">Reference proteome</keyword>
<feature type="compositionally biased region" description="Low complexity" evidence="1">
    <location>
        <begin position="413"/>
        <end position="423"/>
    </location>
</feature>
<dbReference type="OMA" id="HYGMGSI"/>
<dbReference type="Pfam" id="PF00149">
    <property type="entry name" value="Metallophos"/>
    <property type="match status" value="1"/>
</dbReference>
<evidence type="ECO:0000256" key="1">
    <source>
        <dbReference type="SAM" id="MobiDB-lite"/>
    </source>
</evidence>
<dbReference type="GeneID" id="14870609"/>
<dbReference type="InterPro" id="IPR029052">
    <property type="entry name" value="Metallo-depent_PP-like"/>
</dbReference>
<dbReference type="InterPro" id="IPR004843">
    <property type="entry name" value="Calcineurin-like_PHP"/>
</dbReference>
<protein>
    <recommendedName>
        <fullName evidence="3">Calcineurin-like phosphoesterase domain-containing protein</fullName>
    </recommendedName>
</protein>
<feature type="region of interest" description="Disordered" evidence="1">
    <location>
        <begin position="411"/>
        <end position="435"/>
    </location>
</feature>
<evidence type="ECO:0000256" key="2">
    <source>
        <dbReference type="SAM" id="Phobius"/>
    </source>
</evidence>
<dbReference type="Gene3D" id="3.60.21.10">
    <property type="match status" value="1"/>
</dbReference>
<name>F4Q197_CACFS</name>
<sequence length="435" mass="49366">MIPSFARDISWIVVLFLILILSVFILHTNSTTTNTQDKDETTIHINKLDSDAAHPIKLTSPNKTLTLTSKGTFKILQFTDLHYGESIWKDMMNEIAQRGVLDNEPDIDLVVLTGDALSGFAWDKKTVGWGKSKWAKIVQPMMDHQLRWALAMGNHDDQGDLNRMQVVELDSSYPYSLTQMGPYTANGTTNYYLPIYDANGDMQVILYFFDSSDDNCMGIEGWGCVYPDQVEWYRQTSAMLRAKNGGRILPALAFLHIPVPEFLEMWNFYNVSGNLEDTGVCCFSVNTGLFSAFLEMGDVVSIHCGHDHSNDFIGSMHGIQMAYGRKSGYGSYGPPSGWHHGARVIEISTQPTFSINTWIRDEMGQLESTQPFHAANPNQTWNECCDTAGFIQQYQTISHCKQYEMDFRSNLKDNQQQQQQQQDDQQDNHDHVNFN</sequence>
<keyword evidence="2" id="KW-0812">Transmembrane</keyword>
<keyword evidence="2" id="KW-1133">Transmembrane helix</keyword>
<keyword evidence="2" id="KW-0472">Membrane</keyword>
<dbReference type="GO" id="GO:0016788">
    <property type="term" value="F:hydrolase activity, acting on ester bonds"/>
    <property type="evidence" value="ECO:0007669"/>
    <property type="project" value="TreeGrafter"/>
</dbReference>
<dbReference type="Proteomes" id="UP000007797">
    <property type="component" value="Unassembled WGS sequence"/>
</dbReference>
<dbReference type="RefSeq" id="XP_004366502.1">
    <property type="nucleotide sequence ID" value="XM_004366445.1"/>
</dbReference>
<evidence type="ECO:0000313" key="4">
    <source>
        <dbReference type="EMBL" id="EGG18598.1"/>
    </source>
</evidence>
<dbReference type="GO" id="GO:0005737">
    <property type="term" value="C:cytoplasm"/>
    <property type="evidence" value="ECO:0007669"/>
    <property type="project" value="TreeGrafter"/>
</dbReference>
<dbReference type="KEGG" id="dfa:DFA_04092"/>
<dbReference type="CDD" id="cd07383">
    <property type="entry name" value="MPP_Dcr2"/>
    <property type="match status" value="1"/>
</dbReference>
<dbReference type="PANTHER" id="PTHR32440:SF3">
    <property type="entry name" value="CALCINEURIN-LIKE PHOSPHOESTERASE DOMAIN-CONTAINING PROTEIN"/>
    <property type="match status" value="1"/>
</dbReference>
<evidence type="ECO:0000259" key="3">
    <source>
        <dbReference type="Pfam" id="PF00149"/>
    </source>
</evidence>